<dbReference type="GO" id="GO:0000070">
    <property type="term" value="P:mitotic sister chromatid segregation"/>
    <property type="evidence" value="ECO:0007669"/>
    <property type="project" value="TreeGrafter"/>
</dbReference>
<dbReference type="EMBL" id="KV454013">
    <property type="protein sequence ID" value="ODV96132.1"/>
    <property type="molecule type" value="Genomic_DNA"/>
</dbReference>
<dbReference type="PANTHER" id="PTHR48208:SF2">
    <property type="entry name" value="CENTROMERE PROTEIN I"/>
    <property type="match status" value="1"/>
</dbReference>
<protein>
    <submittedName>
        <fullName evidence="1">Uncharacterized protein</fullName>
    </submittedName>
</protein>
<name>A0A1E4TWJ4_PACTA</name>
<dbReference type="GO" id="GO:0034080">
    <property type="term" value="P:CENP-A containing chromatin assembly"/>
    <property type="evidence" value="ECO:0007669"/>
    <property type="project" value="TreeGrafter"/>
</dbReference>
<keyword evidence="2" id="KW-1185">Reference proteome</keyword>
<accession>A0A1E4TWJ4</accession>
<reference evidence="2" key="1">
    <citation type="submission" date="2016-05" db="EMBL/GenBank/DDBJ databases">
        <title>Comparative genomics of biotechnologically important yeasts.</title>
        <authorList>
            <consortium name="DOE Joint Genome Institute"/>
            <person name="Riley R."/>
            <person name="Haridas S."/>
            <person name="Wolfe K.H."/>
            <person name="Lopes M.R."/>
            <person name="Hittinger C.T."/>
            <person name="Goker M."/>
            <person name="Salamov A."/>
            <person name="Wisecaver J."/>
            <person name="Long T.M."/>
            <person name="Aerts A.L."/>
            <person name="Barry K."/>
            <person name="Choi C."/>
            <person name="Clum A."/>
            <person name="Coughlan A.Y."/>
            <person name="Deshpande S."/>
            <person name="Douglass A.P."/>
            <person name="Hanson S.J."/>
            <person name="Klenk H.-P."/>
            <person name="Labutti K."/>
            <person name="Lapidus A."/>
            <person name="Lindquist E."/>
            <person name="Lipzen A."/>
            <person name="Meier-Kolthoff J.P."/>
            <person name="Ohm R.A."/>
            <person name="Otillar R.P."/>
            <person name="Pangilinan J."/>
            <person name="Peng Y."/>
            <person name="Rokas A."/>
            <person name="Rosa C.A."/>
            <person name="Scheuner C."/>
            <person name="Sibirny A.A."/>
            <person name="Slot J.C."/>
            <person name="Stielow J.B."/>
            <person name="Sun H."/>
            <person name="Kurtzman C.P."/>
            <person name="Blackwell M."/>
            <person name="Grigoriev I.V."/>
            <person name="Jeffries T.W."/>
        </authorList>
    </citation>
    <scope>NUCLEOTIDE SEQUENCE [LARGE SCALE GENOMIC DNA]</scope>
    <source>
        <strain evidence="2">NRRL Y-2460</strain>
    </source>
</reference>
<dbReference type="GO" id="GO:0000939">
    <property type="term" value="C:inner kinetochore"/>
    <property type="evidence" value="ECO:0007669"/>
    <property type="project" value="TreeGrafter"/>
</dbReference>
<gene>
    <name evidence="1" type="ORF">PACTADRAFT_75306</name>
</gene>
<organism evidence="1 2">
    <name type="scientific">Pachysolen tannophilus NRRL Y-2460</name>
    <dbReference type="NCBI Taxonomy" id="669874"/>
    <lineage>
        <taxon>Eukaryota</taxon>
        <taxon>Fungi</taxon>
        <taxon>Dikarya</taxon>
        <taxon>Ascomycota</taxon>
        <taxon>Saccharomycotina</taxon>
        <taxon>Pichiomycetes</taxon>
        <taxon>Pachysolenaceae</taxon>
        <taxon>Pachysolen</taxon>
    </lineage>
</organism>
<dbReference type="AlphaFoldDB" id="A0A1E4TWJ4"/>
<dbReference type="OrthoDB" id="6347512at2759"/>
<proteinExistence type="predicted"/>
<sequence length="835" mass="98175">MNLDHTKILRYYRAVDEKINKLVDINKNGAVEVLGEEVDANSIKNSIADIIADLSKLVARYGVSSTQASELVAIITDNGNRGIFTSRLKAQLINLLYSYDPIDGDTVIRVIGCIGINSLRNNEKQYIHKNLQIKLVKWLYLNILINNIADFKQLAKLLPMIFLNLNIEYIRSFISLIILKILLHFNCKKIFLNNFMKPWRLNYLIELNKKTTNDEYLIVLLTIFKDFIGDGTMVKDDEIMINYRYKINSIIKEKKISINLFSYPDYNFLNRMIEIKQINNNGNNNIPKRNHNYDTFVENIHESLQLMEICKDRFKRRKIISEEQQHSSDLLSIIHFNNNNNIYTIYSKEKFVNEIENLKIPLQIGSVLFQLAESEDAEIRRNVNHVNNFQNKITTLNYSIYLIYSKLDQELIKNLNSWCEMVLIDDDINNHDIPTITIDYNNSKNYGKIFQGLLKISENLQILLPIIINLLQQKIKINYSNNNIKMTVFDEFAFLPYLSLTKFDFFYEHYFKKYEVILLESKYDEEWTSKLLRSLIELFQNWSIRYGDDNEDAFEMYKIINKVYEIILNHFSTKINTTNIQLQILSFLQFLHKIPFQYIKISNLIIPPILCYQFILSSNPTILSLICKHISFTKSYYSEYYSKLKEGTSIITYGDDQLKNKEQLNNFKNLHNSYVMDICNLIWRNKPFEFREQSSSKGLLLPPEFIQKLSNLKTLYENTIMDDYQYDDDFFQQSFNVFNNPALNNISTTILRDLEDKDDKCIKKYLGPITESNFNSFIKKLDGSDSWINNKLGIQGFDDFRILLLKRITKSGLDGIGELLFNSLKSLLNKKDQIN</sequence>
<dbReference type="Proteomes" id="UP000094236">
    <property type="component" value="Unassembled WGS sequence"/>
</dbReference>
<dbReference type="STRING" id="669874.A0A1E4TWJ4"/>
<dbReference type="PANTHER" id="PTHR48208">
    <property type="entry name" value="CENTROMERE PROTEIN I"/>
    <property type="match status" value="1"/>
</dbReference>
<evidence type="ECO:0000313" key="1">
    <source>
        <dbReference type="EMBL" id="ODV96132.1"/>
    </source>
</evidence>
<evidence type="ECO:0000313" key="2">
    <source>
        <dbReference type="Proteomes" id="UP000094236"/>
    </source>
</evidence>